<comment type="caution">
    <text evidence="4">The sequence shown here is derived from an EMBL/GenBank/DDBJ whole genome shotgun (WGS) entry which is preliminary data.</text>
</comment>
<keyword evidence="2" id="KW-0560">Oxidoreductase</keyword>
<dbReference type="InterPro" id="IPR012349">
    <property type="entry name" value="Split_barrel_FMN-bd"/>
</dbReference>
<dbReference type="AlphaFoldDB" id="A0A545TBF4"/>
<protein>
    <submittedName>
        <fullName evidence="4">Flavin reductase family protein</fullName>
    </submittedName>
</protein>
<dbReference type="GO" id="GO:0042602">
    <property type="term" value="F:riboflavin reductase (NADPH) activity"/>
    <property type="evidence" value="ECO:0007669"/>
    <property type="project" value="TreeGrafter"/>
</dbReference>
<dbReference type="GO" id="GO:0010181">
    <property type="term" value="F:FMN binding"/>
    <property type="evidence" value="ECO:0007669"/>
    <property type="project" value="InterPro"/>
</dbReference>
<gene>
    <name evidence="4" type="ORF">FKG94_16175</name>
</gene>
<dbReference type="Proteomes" id="UP000319732">
    <property type="component" value="Unassembled WGS sequence"/>
</dbReference>
<name>A0A545TBF4_9GAMM</name>
<dbReference type="PANTHER" id="PTHR30466:SF11">
    <property type="entry name" value="FLAVIN-DEPENDENT MONOOXYGENASE, REDUCTASE SUBUNIT HSAB"/>
    <property type="match status" value="1"/>
</dbReference>
<dbReference type="InterPro" id="IPR002563">
    <property type="entry name" value="Flavin_Rdtase-like_dom"/>
</dbReference>
<comment type="similarity">
    <text evidence="1">Belongs to the non-flavoprotein flavin reductase family.</text>
</comment>
<dbReference type="EMBL" id="VHSG01000016">
    <property type="protein sequence ID" value="TQV74547.1"/>
    <property type="molecule type" value="Genomic_DNA"/>
</dbReference>
<proteinExistence type="inferred from homology"/>
<keyword evidence="5" id="KW-1185">Reference proteome</keyword>
<dbReference type="Gene3D" id="2.30.110.10">
    <property type="entry name" value="Electron Transport, Fmn-binding Protein, Chain A"/>
    <property type="match status" value="1"/>
</dbReference>
<evidence type="ECO:0000313" key="4">
    <source>
        <dbReference type="EMBL" id="TQV74547.1"/>
    </source>
</evidence>
<dbReference type="InterPro" id="IPR050268">
    <property type="entry name" value="NADH-dep_flavin_reductase"/>
</dbReference>
<feature type="domain" description="Flavin reductase like" evidence="3">
    <location>
        <begin position="12"/>
        <end position="155"/>
    </location>
</feature>
<dbReference type="SMART" id="SM00903">
    <property type="entry name" value="Flavin_Reduct"/>
    <property type="match status" value="1"/>
</dbReference>
<organism evidence="4 5">
    <name type="scientific">Exilibacterium tricleocarpae</name>
    <dbReference type="NCBI Taxonomy" id="2591008"/>
    <lineage>
        <taxon>Bacteria</taxon>
        <taxon>Pseudomonadati</taxon>
        <taxon>Pseudomonadota</taxon>
        <taxon>Gammaproteobacteria</taxon>
        <taxon>Cellvibrionales</taxon>
        <taxon>Cellvibrionaceae</taxon>
        <taxon>Exilibacterium</taxon>
    </lineage>
</organism>
<evidence type="ECO:0000256" key="2">
    <source>
        <dbReference type="ARBA" id="ARBA00023002"/>
    </source>
</evidence>
<reference evidence="4 5" key="1">
    <citation type="submission" date="2019-06" db="EMBL/GenBank/DDBJ databases">
        <title>Whole genome sequence for Cellvibrionaceae sp. R142.</title>
        <authorList>
            <person name="Wang G."/>
        </authorList>
    </citation>
    <scope>NUCLEOTIDE SEQUENCE [LARGE SCALE GENOMIC DNA]</scope>
    <source>
        <strain evidence="4 5">R142</strain>
    </source>
</reference>
<dbReference type="PANTHER" id="PTHR30466">
    <property type="entry name" value="FLAVIN REDUCTASE"/>
    <property type="match status" value="1"/>
</dbReference>
<dbReference type="OrthoDB" id="9792858at2"/>
<dbReference type="Pfam" id="PF01613">
    <property type="entry name" value="Flavin_Reduct"/>
    <property type="match status" value="1"/>
</dbReference>
<dbReference type="SUPFAM" id="SSF50475">
    <property type="entry name" value="FMN-binding split barrel"/>
    <property type="match status" value="1"/>
</dbReference>
<evidence type="ECO:0000259" key="3">
    <source>
        <dbReference type="SMART" id="SM00903"/>
    </source>
</evidence>
<evidence type="ECO:0000313" key="5">
    <source>
        <dbReference type="Proteomes" id="UP000319732"/>
    </source>
</evidence>
<accession>A0A545TBF4</accession>
<sequence>MMQDSRTFRQTLSQFATGVTVITAKSPSGKPIGMTANSFSSLSLDPPLVLWSIARSSGLYTEFVEAKHYAIHVLKEGQQQVSHQFSRRNIDRFEGVPYQFDNRGVPLLNDCLARFSCEAFSHMDGGDHTIIVGRVIDMSKAQGSPLIFHGGSYGALAS</sequence>
<evidence type="ECO:0000256" key="1">
    <source>
        <dbReference type="ARBA" id="ARBA00008898"/>
    </source>
</evidence>